<evidence type="ECO:0000313" key="3">
    <source>
        <dbReference type="Proteomes" id="UP001150924"/>
    </source>
</evidence>
<comment type="caution">
    <text evidence="2">The sequence shown here is derived from an EMBL/GenBank/DDBJ whole genome shotgun (WGS) entry which is preliminary data.</text>
</comment>
<gene>
    <name evidence="2" type="ORF">OV079_45650</name>
</gene>
<evidence type="ECO:0000256" key="1">
    <source>
        <dbReference type="SAM" id="MobiDB-lite"/>
    </source>
</evidence>
<protein>
    <submittedName>
        <fullName evidence="2">Uncharacterized protein</fullName>
    </submittedName>
</protein>
<keyword evidence="3" id="KW-1185">Reference proteome</keyword>
<feature type="compositionally biased region" description="Low complexity" evidence="1">
    <location>
        <begin position="68"/>
        <end position="112"/>
    </location>
</feature>
<dbReference type="Proteomes" id="UP001150924">
    <property type="component" value="Unassembled WGS sequence"/>
</dbReference>
<dbReference type="EMBL" id="JAPNKE010000002">
    <property type="protein sequence ID" value="MCY1012701.1"/>
    <property type="molecule type" value="Genomic_DNA"/>
</dbReference>
<dbReference type="RefSeq" id="WP_267776208.1">
    <property type="nucleotide sequence ID" value="NZ_JAPNKE010000002.1"/>
</dbReference>
<feature type="compositionally biased region" description="Low complexity" evidence="1">
    <location>
        <begin position="119"/>
        <end position="130"/>
    </location>
</feature>
<proteinExistence type="predicted"/>
<accession>A0A9X3J2I4</accession>
<name>A0A9X3J2I4_9BACT</name>
<organism evidence="2 3">
    <name type="scientific">Nannocystis pusilla</name>
    <dbReference type="NCBI Taxonomy" id="889268"/>
    <lineage>
        <taxon>Bacteria</taxon>
        <taxon>Pseudomonadati</taxon>
        <taxon>Myxococcota</taxon>
        <taxon>Polyangia</taxon>
        <taxon>Nannocystales</taxon>
        <taxon>Nannocystaceae</taxon>
        <taxon>Nannocystis</taxon>
    </lineage>
</organism>
<feature type="region of interest" description="Disordered" evidence="1">
    <location>
        <begin position="20"/>
        <end position="130"/>
    </location>
</feature>
<dbReference type="PROSITE" id="PS51257">
    <property type="entry name" value="PROKAR_LIPOPROTEIN"/>
    <property type="match status" value="1"/>
</dbReference>
<reference evidence="2" key="1">
    <citation type="submission" date="2022-11" db="EMBL/GenBank/DDBJ databases">
        <title>Minimal conservation of predation-associated metabolite biosynthetic gene clusters underscores biosynthetic potential of Myxococcota including descriptions for ten novel species: Archangium lansinium sp. nov., Myxococcus landrumus sp. nov., Nannocystis bai.</title>
        <authorList>
            <person name="Ahearne A."/>
            <person name="Stevens C."/>
            <person name="Phillips K."/>
        </authorList>
    </citation>
    <scope>NUCLEOTIDE SEQUENCE</scope>
    <source>
        <strain evidence="2">Na p29</strain>
    </source>
</reference>
<feature type="compositionally biased region" description="Low complexity" evidence="1">
    <location>
        <begin position="20"/>
        <end position="52"/>
    </location>
</feature>
<sequence>MASPRLLPLLLVVAAACGDDGTASGSASDSNSGDTTTAGTTSTGGATASDTAVPTTGDAGSNSDSESETGTPTDTDPTAASAVSASESGATETTAATVTDGTATADTAVTTETTRDTTTDATTETSTTDTTTGCVDACEDGVAQCVGDGAVHTCGLGRGGCLEWSEPEPCAADQACQDGACVAGCVDVCDAGASQCTGGGVSECVDDPNTGCTVWADAVACGPGQACQQGMCVTPPPACLDDCVFTKQSVPGDVDFYSVWGSDAKAVWVVGNSGTALYHNGVNWKSIDSGVGKRLECVHGSAADDVYAIASDGAVIRWDGLEWLPYVDLNPIWESNACLSVLGQEDLLALVYDENGEKQVLWRVTGGVKTQLAVYTPQAVFTPDGSKARTISLRAFSADDAFITADRALRWNGTNIVNMGAPNPSFGLWALTPQLAYAAASHSGIGHRWDGQAWKIVNPGLNGYLHMFAGTAANRLFGAGETQQGVAAIVAFDGIGWGPVATPADAKALFAAWAAPTGEVFAVGKAGTVLIGK</sequence>
<dbReference type="AlphaFoldDB" id="A0A9X3J2I4"/>
<evidence type="ECO:0000313" key="2">
    <source>
        <dbReference type="EMBL" id="MCY1012701.1"/>
    </source>
</evidence>